<evidence type="ECO:0000256" key="7">
    <source>
        <dbReference type="SAM" id="MobiDB-lite"/>
    </source>
</evidence>
<dbReference type="EMBL" id="CAJOBG010000718">
    <property type="protein sequence ID" value="CAF3849371.1"/>
    <property type="molecule type" value="Genomic_DNA"/>
</dbReference>
<evidence type="ECO:0000256" key="4">
    <source>
        <dbReference type="ARBA" id="ARBA00022679"/>
    </source>
</evidence>
<comment type="caution">
    <text evidence="9">The sequence shown here is derived from an EMBL/GenBank/DDBJ whole genome shotgun (WGS) entry which is preliminary data.</text>
</comment>
<gene>
    <name evidence="10" type="ORF">OVN521_LOCUS6759</name>
    <name evidence="9" type="ORF">WKI299_LOCUS9182</name>
</gene>
<dbReference type="GO" id="GO:0006511">
    <property type="term" value="P:ubiquitin-dependent protein catabolic process"/>
    <property type="evidence" value="ECO:0007669"/>
    <property type="project" value="TreeGrafter"/>
</dbReference>
<reference evidence="9" key="1">
    <citation type="submission" date="2021-02" db="EMBL/GenBank/DDBJ databases">
        <authorList>
            <person name="Nowell W R."/>
        </authorList>
    </citation>
    <scope>NUCLEOTIDE SEQUENCE</scope>
</reference>
<dbReference type="SMART" id="SM00119">
    <property type="entry name" value="HECTc"/>
    <property type="match status" value="1"/>
</dbReference>
<keyword evidence="12" id="KW-1185">Reference proteome</keyword>
<dbReference type="InterPro" id="IPR050409">
    <property type="entry name" value="E3_ubiq-protein_ligase"/>
</dbReference>
<evidence type="ECO:0000313" key="12">
    <source>
        <dbReference type="Proteomes" id="UP000663866"/>
    </source>
</evidence>
<evidence type="ECO:0000259" key="8">
    <source>
        <dbReference type="PROSITE" id="PS50237"/>
    </source>
</evidence>
<dbReference type="FunFam" id="3.90.1750.10:FF:000079">
    <property type="entry name" value="E3 ubiquitin-protein ligase"/>
    <property type="match status" value="1"/>
</dbReference>
<protein>
    <recommendedName>
        <fullName evidence="3">HECT-type E3 ubiquitin transferase</fullName>
        <ecNumber evidence="3">2.3.2.26</ecNumber>
    </recommendedName>
</protein>
<dbReference type="SUPFAM" id="SSF56204">
    <property type="entry name" value="Hect, E3 ligase catalytic domain"/>
    <property type="match status" value="1"/>
</dbReference>
<comment type="caution">
    <text evidence="6">Lacks conserved residue(s) required for the propagation of feature annotation.</text>
</comment>
<dbReference type="GO" id="GO:0005737">
    <property type="term" value="C:cytoplasm"/>
    <property type="evidence" value="ECO:0007669"/>
    <property type="project" value="TreeGrafter"/>
</dbReference>
<dbReference type="Pfam" id="PF00632">
    <property type="entry name" value="HECT"/>
    <property type="match status" value="1"/>
</dbReference>
<dbReference type="GO" id="GO:0005634">
    <property type="term" value="C:nucleus"/>
    <property type="evidence" value="ECO:0007669"/>
    <property type="project" value="TreeGrafter"/>
</dbReference>
<dbReference type="GO" id="GO:0061630">
    <property type="term" value="F:ubiquitin protein ligase activity"/>
    <property type="evidence" value="ECO:0007669"/>
    <property type="project" value="UniProtKB-EC"/>
</dbReference>
<dbReference type="Proteomes" id="UP000663856">
    <property type="component" value="Unassembled WGS sequence"/>
</dbReference>
<evidence type="ECO:0000256" key="2">
    <source>
        <dbReference type="ARBA" id="ARBA00004906"/>
    </source>
</evidence>
<dbReference type="InterPro" id="IPR035983">
    <property type="entry name" value="Hect_E3_ubiquitin_ligase"/>
</dbReference>
<dbReference type="PANTHER" id="PTHR11254">
    <property type="entry name" value="HECT DOMAIN UBIQUITIN-PROTEIN LIGASE"/>
    <property type="match status" value="1"/>
</dbReference>
<evidence type="ECO:0000256" key="5">
    <source>
        <dbReference type="ARBA" id="ARBA00022786"/>
    </source>
</evidence>
<evidence type="ECO:0000313" key="11">
    <source>
        <dbReference type="Proteomes" id="UP000663856"/>
    </source>
</evidence>
<feature type="region of interest" description="Disordered" evidence="7">
    <location>
        <begin position="418"/>
        <end position="455"/>
    </location>
</feature>
<dbReference type="PROSITE" id="PS50237">
    <property type="entry name" value="HECT"/>
    <property type="match status" value="1"/>
</dbReference>
<evidence type="ECO:0000256" key="6">
    <source>
        <dbReference type="PROSITE-ProRule" id="PRU00104"/>
    </source>
</evidence>
<feature type="domain" description="HECT" evidence="8">
    <location>
        <begin position="561"/>
        <end position="793"/>
    </location>
</feature>
<proteinExistence type="predicted"/>
<dbReference type="InterPro" id="IPR000569">
    <property type="entry name" value="HECT_dom"/>
</dbReference>
<dbReference type="GO" id="GO:0000209">
    <property type="term" value="P:protein polyubiquitination"/>
    <property type="evidence" value="ECO:0007669"/>
    <property type="project" value="TreeGrafter"/>
</dbReference>
<sequence length="793" mass="91781">MLLRKKKFHFHQYLWQQKQQITDQTLGTNNINNKLVVLDDQVVLGLQLDLVVKTLISKSCTKDGLEYAIVLLLNMSHINQATRDKILHLLVNGIHLLVKNVSEEIRQLHWEVQDYLTKNKSTTATGNDDESINALVDESVKLFDSKKTIRSANIPAMNIDLNNKQLDLELPAMVMLTSKPSNQQFLLRILKVIMQLHEETKKEQLDAQQHFEAELNALIRRLEILHQSLRSPVSSDNNSQQNEILQSIDDLSNRIEQMHVHLRAVLNLNTIEQRRQLFSQREAIDSNQDTYRFIRQLELLIENLREPSLSTTIVTRINDVLQTIPPLFPQITESMDLGQFSPAQETKLSDLLNINSLWNSLNDCLLSLAKLPDPHAVLVLQQAVEAFFLVHAADLDNENDKTNRKTNDHEIREAVSNFECLGPVPTRKPEDRDSSDKPFTLPSTTIPTDPSMPTVVLRTPPTLQTISTNDLPLNAQKIVEFARTHRTVLNQILRQSTQHLSEGPFHILIDYASILDFDVKRKYFRHELDRLKENIRGEDLGVYVRRDHIFEDSYRELSRRSLEDWKHRFYIVFDDEEGPDADDILRKWYSLLLRSMFDPVYALFMINPDDGSTYLPNPLSHCNVNHSQYFKFIGRTIAKAIFDNKNIDFCFARSFYKHILGVPVRYTDMESIDAQFYKSLIMLLDNDMNEWRSDLTFSLDLCEFGIHKVLELKPNGASIPVTNENKHEYVRLVCQEKMIDSIRQQIGSFLEGFYSLIPKSLISIFNEGELKLLMSGLPDINIEDLKTNTEYHK</sequence>
<dbReference type="FunFam" id="3.30.2160.10:FF:000001">
    <property type="entry name" value="E3 ubiquitin-protein ligase NEDD4-like"/>
    <property type="match status" value="1"/>
</dbReference>
<dbReference type="Proteomes" id="UP000663866">
    <property type="component" value="Unassembled WGS sequence"/>
</dbReference>
<dbReference type="Gene3D" id="3.30.2160.10">
    <property type="entry name" value="Hect, E3 ligase catalytic domain"/>
    <property type="match status" value="1"/>
</dbReference>
<organism evidence="9 11">
    <name type="scientific">Rotaria magnacalcarata</name>
    <dbReference type="NCBI Taxonomy" id="392030"/>
    <lineage>
        <taxon>Eukaryota</taxon>
        <taxon>Metazoa</taxon>
        <taxon>Spiralia</taxon>
        <taxon>Gnathifera</taxon>
        <taxon>Rotifera</taxon>
        <taxon>Eurotatoria</taxon>
        <taxon>Bdelloidea</taxon>
        <taxon>Philodinida</taxon>
        <taxon>Philodinidae</taxon>
        <taxon>Rotaria</taxon>
    </lineage>
</organism>
<keyword evidence="4" id="KW-0808">Transferase</keyword>
<comment type="pathway">
    <text evidence="2">Protein modification; protein ubiquitination.</text>
</comment>
<dbReference type="PANTHER" id="PTHR11254:SF67">
    <property type="entry name" value="E3 UBIQUITIN-PROTEIN LIGASE HUWE1"/>
    <property type="match status" value="1"/>
</dbReference>
<dbReference type="AlphaFoldDB" id="A0A816PB34"/>
<evidence type="ECO:0000313" key="9">
    <source>
        <dbReference type="EMBL" id="CAF2045800.1"/>
    </source>
</evidence>
<keyword evidence="5 6" id="KW-0833">Ubl conjugation pathway</keyword>
<feature type="compositionally biased region" description="Basic and acidic residues" evidence="7">
    <location>
        <begin position="427"/>
        <end position="436"/>
    </location>
</feature>
<evidence type="ECO:0000313" key="10">
    <source>
        <dbReference type="EMBL" id="CAF3849371.1"/>
    </source>
</evidence>
<dbReference type="EMBL" id="CAJNRF010003010">
    <property type="protein sequence ID" value="CAF2045800.1"/>
    <property type="molecule type" value="Genomic_DNA"/>
</dbReference>
<dbReference type="EC" id="2.3.2.26" evidence="3"/>
<evidence type="ECO:0000256" key="1">
    <source>
        <dbReference type="ARBA" id="ARBA00000885"/>
    </source>
</evidence>
<name>A0A816PB34_9BILA</name>
<evidence type="ECO:0000256" key="3">
    <source>
        <dbReference type="ARBA" id="ARBA00012485"/>
    </source>
</evidence>
<dbReference type="Gene3D" id="3.90.1750.10">
    <property type="entry name" value="Hect, E3 ligase catalytic domains"/>
    <property type="match status" value="1"/>
</dbReference>
<comment type="catalytic activity">
    <reaction evidence="1">
        <text>S-ubiquitinyl-[E2 ubiquitin-conjugating enzyme]-L-cysteine + [acceptor protein]-L-lysine = [E2 ubiquitin-conjugating enzyme]-L-cysteine + N(6)-ubiquitinyl-[acceptor protein]-L-lysine.</text>
        <dbReference type="EC" id="2.3.2.26"/>
    </reaction>
</comment>
<accession>A0A816PB34</accession>